<gene>
    <name evidence="1" type="ORF">PT85_00625</name>
    <name evidence="2" type="ORF">SAMN05421672_110131</name>
</gene>
<evidence type="ECO:0000313" key="2">
    <source>
        <dbReference type="EMBL" id="SIQ82137.1"/>
    </source>
</evidence>
<dbReference type="Proteomes" id="UP000030980">
    <property type="component" value="Unassembled WGS sequence"/>
</dbReference>
<dbReference type="InterPro" id="IPR014910">
    <property type="entry name" value="YdhR"/>
</dbReference>
<dbReference type="RefSeq" id="WP_027590034.1">
    <property type="nucleotide sequence ID" value="NZ_FMUP01000008.1"/>
</dbReference>
<evidence type="ECO:0000313" key="4">
    <source>
        <dbReference type="Proteomes" id="UP000186079"/>
    </source>
</evidence>
<keyword evidence="1" id="KW-0560">Oxidoreductase</keyword>
<dbReference type="GO" id="GO:0004497">
    <property type="term" value="F:monooxygenase activity"/>
    <property type="evidence" value="ECO:0007669"/>
    <property type="project" value="UniProtKB-KW"/>
</dbReference>
<dbReference type="PANTHER" id="PTHR39169">
    <property type="match status" value="1"/>
</dbReference>
<accession>A0A0B2DCA9</accession>
<reference evidence="2 4" key="2">
    <citation type="submission" date="2017-01" db="EMBL/GenBank/DDBJ databases">
        <authorList>
            <person name="Mah S.A."/>
            <person name="Swanson W.J."/>
            <person name="Moy G.W."/>
            <person name="Vacquier V.D."/>
        </authorList>
    </citation>
    <scope>NUCLEOTIDE SEQUENCE [LARGE SCALE GENOMIC DNA]</scope>
    <source>
        <strain evidence="2 4">ATCC 29606</strain>
    </source>
</reference>
<keyword evidence="1" id="KW-0503">Monooxygenase</keyword>
<dbReference type="Proteomes" id="UP000186079">
    <property type="component" value="Unassembled WGS sequence"/>
</dbReference>
<dbReference type="PANTHER" id="PTHR39169:SF1">
    <property type="entry name" value="MONOOXYGENASE YDHR-RELATED"/>
    <property type="match status" value="1"/>
</dbReference>
<accession>A0A0B3C3Q9</accession>
<sequence length="100" mass="11379">MPVLLQIDFPYPGPWGAKMTADFRHMAENISVEPGLKWKIWTESRELGEAGGIYLFETLDAAEMYLEKHRERLAAEGFVKINAKLFEVNVELSALDRAPL</sequence>
<dbReference type="InterPro" id="IPR011008">
    <property type="entry name" value="Dimeric_a/b-barrel"/>
</dbReference>
<name>A0A0B3C3Q9_9PSED</name>
<evidence type="ECO:0000313" key="1">
    <source>
        <dbReference type="EMBL" id="KHO66127.1"/>
    </source>
</evidence>
<keyword evidence="3" id="KW-1185">Reference proteome</keyword>
<dbReference type="Pfam" id="PF08803">
    <property type="entry name" value="ydhR"/>
    <property type="match status" value="1"/>
</dbReference>
<evidence type="ECO:0000313" key="3">
    <source>
        <dbReference type="Proteomes" id="UP000030980"/>
    </source>
</evidence>
<organism evidence="1 3">
    <name type="scientific">Pseudomonas flexibilis</name>
    <dbReference type="NCBI Taxonomy" id="706570"/>
    <lineage>
        <taxon>Bacteria</taxon>
        <taxon>Pseudomonadati</taxon>
        <taxon>Pseudomonadota</taxon>
        <taxon>Gammaproteobacteria</taxon>
        <taxon>Pseudomonadales</taxon>
        <taxon>Pseudomonadaceae</taxon>
        <taxon>Pseudomonas</taxon>
    </lineage>
</organism>
<dbReference type="PATRIC" id="fig|706570.3.peg.639"/>
<reference evidence="1 3" key="1">
    <citation type="submission" date="2014-11" db="EMBL/GenBank/DDBJ databases">
        <title>Genome sequence of Pseudomonas tuomuerensis JCM 14085.</title>
        <authorList>
            <person name="Shin S.-K."/>
            <person name="Yi H."/>
        </authorList>
    </citation>
    <scope>NUCLEOTIDE SEQUENCE [LARGE SCALE GENOMIC DNA]</scope>
    <source>
        <strain evidence="1 3">JCM 14085</strain>
    </source>
</reference>
<dbReference type="EMBL" id="JTAK01000001">
    <property type="protein sequence ID" value="KHO66127.1"/>
    <property type="molecule type" value="Genomic_DNA"/>
</dbReference>
<dbReference type="OrthoDB" id="1440627at2"/>
<dbReference type="Gene3D" id="3.30.70.100">
    <property type="match status" value="1"/>
</dbReference>
<dbReference type="EMBL" id="FTMC01000010">
    <property type="protein sequence ID" value="SIQ82137.1"/>
    <property type="molecule type" value="Genomic_DNA"/>
</dbReference>
<dbReference type="SUPFAM" id="SSF54909">
    <property type="entry name" value="Dimeric alpha+beta barrel"/>
    <property type="match status" value="1"/>
</dbReference>
<proteinExistence type="predicted"/>
<dbReference type="NCBIfam" id="NF008333">
    <property type="entry name" value="PRK11118.1"/>
    <property type="match status" value="1"/>
</dbReference>
<dbReference type="STRING" id="706570.PT85_00625"/>
<dbReference type="AlphaFoldDB" id="A0A0B3C3Q9"/>
<protein>
    <submittedName>
        <fullName evidence="1">Monooxygenase</fullName>
    </submittedName>
    <submittedName>
        <fullName evidence="2">Putative mono-oxygenase ydhR</fullName>
    </submittedName>
</protein>